<evidence type="ECO:0000313" key="2">
    <source>
        <dbReference type="Proteomes" id="UP000270296"/>
    </source>
</evidence>
<evidence type="ECO:0000313" key="1">
    <source>
        <dbReference type="EMBL" id="VDP42465.1"/>
    </source>
</evidence>
<proteinExistence type="predicted"/>
<sequence length="164" mass="18326">MQQVVKSIALSPCPNSSPPKRCYFRSLSPIAVQHGFKRKCKHTRLCRTCTLMAFVNLDDSDSACTVSAPKRPSWNGVFSSSEDGVWEPLFGYNRFRHRRSNGSLNSVVGPLDDTRPVFDEKKPCTSTSDDSCQEMIFDDAVRQKCMSESDSSDVTMLDSLLDSN</sequence>
<dbReference type="EMBL" id="UZAM01016257">
    <property type="protein sequence ID" value="VDP42465.1"/>
    <property type="molecule type" value="Genomic_DNA"/>
</dbReference>
<reference evidence="3" key="1">
    <citation type="submission" date="2016-06" db="UniProtKB">
        <authorList>
            <consortium name="WormBaseParasite"/>
        </authorList>
    </citation>
    <scope>IDENTIFICATION</scope>
</reference>
<reference evidence="1 2" key="2">
    <citation type="submission" date="2018-11" db="EMBL/GenBank/DDBJ databases">
        <authorList>
            <consortium name="Pathogen Informatics"/>
        </authorList>
    </citation>
    <scope>NUCLEOTIDE SEQUENCE [LARGE SCALE GENOMIC DNA]</scope>
</reference>
<organism evidence="3">
    <name type="scientific">Soboliphyme baturini</name>
    <dbReference type="NCBI Taxonomy" id="241478"/>
    <lineage>
        <taxon>Eukaryota</taxon>
        <taxon>Metazoa</taxon>
        <taxon>Ecdysozoa</taxon>
        <taxon>Nematoda</taxon>
        <taxon>Enoplea</taxon>
        <taxon>Dorylaimia</taxon>
        <taxon>Dioctophymatida</taxon>
        <taxon>Dioctophymatoidea</taxon>
        <taxon>Soboliphymatidae</taxon>
        <taxon>Soboliphyme</taxon>
    </lineage>
</organism>
<name>A0A183J777_9BILA</name>
<keyword evidence="2" id="KW-1185">Reference proteome</keyword>
<dbReference type="WBParaSite" id="SBAD_0001211601-mRNA-1">
    <property type="protein sequence ID" value="SBAD_0001211601-mRNA-1"/>
    <property type="gene ID" value="SBAD_0001211601"/>
</dbReference>
<dbReference type="Proteomes" id="UP000270296">
    <property type="component" value="Unassembled WGS sequence"/>
</dbReference>
<accession>A0A183J777</accession>
<evidence type="ECO:0000313" key="3">
    <source>
        <dbReference type="WBParaSite" id="SBAD_0001211601-mRNA-1"/>
    </source>
</evidence>
<dbReference type="AlphaFoldDB" id="A0A183J777"/>
<gene>
    <name evidence="1" type="ORF">SBAD_LOCUS11725</name>
</gene>
<protein>
    <submittedName>
        <fullName evidence="3">Nuclear receptor domain-containing protein</fullName>
    </submittedName>
</protein>